<comment type="caution">
    <text evidence="2">The sequence shown here is derived from an EMBL/GenBank/DDBJ whole genome shotgun (WGS) entry which is preliminary data.</text>
</comment>
<evidence type="ECO:0000313" key="3">
    <source>
        <dbReference type="Proteomes" id="UP001630969"/>
    </source>
</evidence>
<dbReference type="GeneID" id="97219741"/>
<keyword evidence="1" id="KW-0812">Transmembrane</keyword>
<accession>A0ABW9GMZ6</accession>
<organism evidence="2 3">
    <name type="scientific">Aeromonas bivalvium</name>
    <dbReference type="NCBI Taxonomy" id="440079"/>
    <lineage>
        <taxon>Bacteria</taxon>
        <taxon>Pseudomonadati</taxon>
        <taxon>Pseudomonadota</taxon>
        <taxon>Gammaproteobacteria</taxon>
        <taxon>Aeromonadales</taxon>
        <taxon>Aeromonadaceae</taxon>
        <taxon>Aeromonas</taxon>
    </lineage>
</organism>
<protein>
    <submittedName>
        <fullName evidence="2">Uncharacterized protein</fullName>
    </submittedName>
</protein>
<keyword evidence="1" id="KW-1133">Transmembrane helix</keyword>
<dbReference type="RefSeq" id="WP_408788887.1">
    <property type="nucleotide sequence ID" value="NZ_JBGXBU010000001.1"/>
</dbReference>
<name>A0ABW9GMZ6_9GAMM</name>
<gene>
    <name evidence="2" type="ORF">ACEUDJ_06540</name>
</gene>
<dbReference type="Proteomes" id="UP001630969">
    <property type="component" value="Unassembled WGS sequence"/>
</dbReference>
<reference evidence="2 3" key="1">
    <citation type="submission" date="2024-09" db="EMBL/GenBank/DDBJ databases">
        <title>Aeromonas strains Genome sequencing and assembly.</title>
        <authorList>
            <person name="Hu X."/>
            <person name="Tang B."/>
        </authorList>
    </citation>
    <scope>NUCLEOTIDE SEQUENCE [LARGE SCALE GENOMIC DNA]</scope>
    <source>
        <strain evidence="2 3">NB23SCDHY001</strain>
    </source>
</reference>
<sequence>MVDDVDGLPVLFGKGVVLMFIVFRYSVKGILLKNDKLRADIGG</sequence>
<keyword evidence="1" id="KW-0472">Membrane</keyword>
<keyword evidence="3" id="KW-1185">Reference proteome</keyword>
<dbReference type="EMBL" id="JBGXBU010000001">
    <property type="protein sequence ID" value="MFM4892532.1"/>
    <property type="molecule type" value="Genomic_DNA"/>
</dbReference>
<evidence type="ECO:0000256" key="1">
    <source>
        <dbReference type="SAM" id="Phobius"/>
    </source>
</evidence>
<proteinExistence type="predicted"/>
<evidence type="ECO:0000313" key="2">
    <source>
        <dbReference type="EMBL" id="MFM4892532.1"/>
    </source>
</evidence>
<feature type="transmembrane region" description="Helical" evidence="1">
    <location>
        <begin position="6"/>
        <end position="27"/>
    </location>
</feature>